<dbReference type="OrthoDB" id="10259622at2759"/>
<dbReference type="PANTHER" id="PTHR11735:SF6">
    <property type="entry name" value="TRNA N6-ADENOSINE THREONYLCARBAMOYLTRANSFERASE, MITOCHONDRIAL"/>
    <property type="match status" value="1"/>
</dbReference>
<evidence type="ECO:0000256" key="4">
    <source>
        <dbReference type="ARBA" id="ARBA00022723"/>
    </source>
</evidence>
<dbReference type="eggNOG" id="KOG2707">
    <property type="taxonomic scope" value="Eukaryota"/>
</dbReference>
<name>A0A0L0FIB2_9EUKA</name>
<dbReference type="GO" id="GO:0061711">
    <property type="term" value="F:tRNA N(6)-L-threonylcarbamoyladenine synthase activity"/>
    <property type="evidence" value="ECO:0007669"/>
    <property type="project" value="UniProtKB-EC"/>
</dbReference>
<evidence type="ECO:0000256" key="3">
    <source>
        <dbReference type="ARBA" id="ARBA00022694"/>
    </source>
</evidence>
<evidence type="ECO:0000256" key="1">
    <source>
        <dbReference type="ARBA" id="ARBA00012156"/>
    </source>
</evidence>
<dbReference type="GO" id="GO:0046872">
    <property type="term" value="F:metal ion binding"/>
    <property type="evidence" value="ECO:0007669"/>
    <property type="project" value="UniProtKB-KW"/>
</dbReference>
<dbReference type="EMBL" id="KQ243207">
    <property type="protein sequence ID" value="KNC76201.1"/>
    <property type="molecule type" value="Genomic_DNA"/>
</dbReference>
<evidence type="ECO:0000256" key="8">
    <source>
        <dbReference type="SAM" id="MobiDB-lite"/>
    </source>
</evidence>
<dbReference type="GO" id="GO:0002949">
    <property type="term" value="P:tRNA threonylcarbamoyladenosine modification"/>
    <property type="evidence" value="ECO:0007669"/>
    <property type="project" value="UniProtKB-UniRule"/>
</dbReference>
<accession>A0A0L0FIB2</accession>
<dbReference type="CDD" id="cd24134">
    <property type="entry name" value="ASKHA_NBD_OSGEPL1_QRI7_euk"/>
    <property type="match status" value="1"/>
</dbReference>
<keyword evidence="2 7" id="KW-0808">Transferase</keyword>
<keyword evidence="3 7" id="KW-0819">tRNA processing</keyword>
<evidence type="ECO:0000256" key="6">
    <source>
        <dbReference type="ARBA" id="ARBA00048117"/>
    </source>
</evidence>
<feature type="compositionally biased region" description="Polar residues" evidence="8">
    <location>
        <begin position="72"/>
        <end position="93"/>
    </location>
</feature>
<dbReference type="EC" id="2.3.1.234" evidence="1"/>
<dbReference type="GO" id="GO:0005739">
    <property type="term" value="C:mitochondrion"/>
    <property type="evidence" value="ECO:0007669"/>
    <property type="project" value="UniProtKB-SubCell"/>
</dbReference>
<dbReference type="PANTHER" id="PTHR11735">
    <property type="entry name" value="TRNA N6-ADENOSINE THREONYLCARBAMOYLTRANSFERASE"/>
    <property type="match status" value="1"/>
</dbReference>
<dbReference type="PRINTS" id="PR00789">
    <property type="entry name" value="OSIALOPTASE"/>
</dbReference>
<evidence type="ECO:0000256" key="2">
    <source>
        <dbReference type="ARBA" id="ARBA00022679"/>
    </source>
</evidence>
<dbReference type="SUPFAM" id="SSF53067">
    <property type="entry name" value="Actin-like ATPase domain"/>
    <property type="match status" value="1"/>
</dbReference>
<comment type="cofactor">
    <cofactor evidence="7">
        <name>a divalent metal cation</name>
        <dbReference type="ChEBI" id="CHEBI:60240"/>
    </cofactor>
    <text evidence="7">Binds 1 divalent metal cation per subunit.</text>
</comment>
<evidence type="ECO:0000259" key="9">
    <source>
        <dbReference type="Pfam" id="PF00814"/>
    </source>
</evidence>
<sequence length="523" mass="56939">MRVLVSYVSKRCSGSVYQQAWRYHAASEVSASFFRSRVLNYRSIQLQPYRSMSQRPSSASPTAQKVDDEQLSLTQTHKPSPAHSQHSTIEPNASSLTSSTSNILLYSTSMRVLGIESSCDDTAASVVCGDGVVLSDARHSQQKEMSELYGGVYPKAAALGHAKYIDRVVEKALVDASCTLADIDLVAVTIGPGLAPCLSVGLGKAKELVKLHDIPLMCINHLEAHALTARLIDQTLEFPFMVLLVSGGNCQLVLAEGVDEYRRLGQTLDDAPGEAFDKTARILKIESSDIKGGVAVERASERARARGDAPVKFNEPMIRRRDCNFSFSGLKTNLRRKVKLYAEAQFNGTDACNAGEEHTQTVHSAEHSTGGDYIDHAHTDDTFVSADKKIKQQQYHDALAAGFQDAVFDQIVRRSARALLYADKKLGLQVKSVVISGGVAANSELRRRMTTMLRERDVALACPPIALCTDNAVMIAWAAIERCKAGVPVEGDSEQAQSIRFHPDWPLGSDISKAVAAANMKAW</sequence>
<comment type="subcellular location">
    <subcellularLocation>
        <location evidence="7">Mitochondrion</location>
    </subcellularLocation>
</comment>
<reference evidence="10 11" key="1">
    <citation type="submission" date="2011-02" db="EMBL/GenBank/DDBJ databases">
        <title>The Genome Sequence of Sphaeroforma arctica JP610.</title>
        <authorList>
            <consortium name="The Broad Institute Genome Sequencing Platform"/>
            <person name="Russ C."/>
            <person name="Cuomo C."/>
            <person name="Young S.K."/>
            <person name="Zeng Q."/>
            <person name="Gargeya S."/>
            <person name="Alvarado L."/>
            <person name="Berlin A."/>
            <person name="Chapman S.B."/>
            <person name="Chen Z."/>
            <person name="Freedman E."/>
            <person name="Gellesch M."/>
            <person name="Goldberg J."/>
            <person name="Griggs A."/>
            <person name="Gujja S."/>
            <person name="Heilman E."/>
            <person name="Heiman D."/>
            <person name="Howarth C."/>
            <person name="Mehta T."/>
            <person name="Neiman D."/>
            <person name="Pearson M."/>
            <person name="Roberts A."/>
            <person name="Saif S."/>
            <person name="Shea T."/>
            <person name="Shenoy N."/>
            <person name="Sisk P."/>
            <person name="Stolte C."/>
            <person name="Sykes S."/>
            <person name="White J."/>
            <person name="Yandava C."/>
            <person name="Burger G."/>
            <person name="Gray M.W."/>
            <person name="Holland P.W.H."/>
            <person name="King N."/>
            <person name="Lang F.B.F."/>
            <person name="Roger A.J."/>
            <person name="Ruiz-Trillo I."/>
            <person name="Haas B."/>
            <person name="Nusbaum C."/>
            <person name="Birren B."/>
        </authorList>
    </citation>
    <scope>NUCLEOTIDE SEQUENCE [LARGE SCALE GENOMIC DNA]</scope>
    <source>
        <strain evidence="10 11">JP610</strain>
    </source>
</reference>
<evidence type="ECO:0000256" key="7">
    <source>
        <dbReference type="HAMAP-Rule" id="MF_03179"/>
    </source>
</evidence>
<dbReference type="STRING" id="667725.A0A0L0FIB2"/>
<keyword evidence="4 7" id="KW-0479">Metal-binding</keyword>
<feature type="region of interest" description="Disordered" evidence="8">
    <location>
        <begin position="72"/>
        <end position="95"/>
    </location>
</feature>
<comment type="subunit">
    <text evidence="7">Homodimer.</text>
</comment>
<dbReference type="InterPro" id="IPR022450">
    <property type="entry name" value="TsaD"/>
</dbReference>
<dbReference type="RefSeq" id="XP_014150103.1">
    <property type="nucleotide sequence ID" value="XM_014294628.1"/>
</dbReference>
<keyword evidence="7" id="KW-0496">Mitochondrion</keyword>
<dbReference type="AlphaFoldDB" id="A0A0L0FIB2"/>
<comment type="similarity">
    <text evidence="7">Belongs to the KAE1 / TsaD family.</text>
</comment>
<dbReference type="InterPro" id="IPR017861">
    <property type="entry name" value="KAE1/TsaD"/>
</dbReference>
<dbReference type="GeneID" id="25911794"/>
<feature type="domain" description="Gcp-like" evidence="9">
    <location>
        <begin position="140"/>
        <end position="477"/>
    </location>
</feature>
<organism evidence="10 11">
    <name type="scientific">Sphaeroforma arctica JP610</name>
    <dbReference type="NCBI Taxonomy" id="667725"/>
    <lineage>
        <taxon>Eukaryota</taxon>
        <taxon>Ichthyosporea</taxon>
        <taxon>Ichthyophonida</taxon>
        <taxon>Sphaeroforma</taxon>
    </lineage>
</organism>
<dbReference type="InterPro" id="IPR043129">
    <property type="entry name" value="ATPase_NBD"/>
</dbReference>
<protein>
    <recommendedName>
        <fullName evidence="1">N(6)-L-threonylcarbamoyladenine synthase</fullName>
        <ecNumber evidence="1">2.3.1.234</ecNumber>
    </recommendedName>
</protein>
<comment type="function">
    <text evidence="7">Required for the formation of a threonylcarbamoyl group on adenosine at position 37 (t(6)A37) in mitochondrial tRNAs that read codons beginning with adenine. Probably involved in the transfer of the threonylcarbamoyl moiety of threonylcarbamoyl-AMP (TC-AMP) to the N6 group of A37. Involved in mitochondrial genome maintenance.</text>
</comment>
<evidence type="ECO:0000313" key="11">
    <source>
        <dbReference type="Proteomes" id="UP000054560"/>
    </source>
</evidence>
<dbReference type="HAMAP" id="MF_01445">
    <property type="entry name" value="TsaD"/>
    <property type="match status" value="1"/>
</dbReference>
<comment type="catalytic activity">
    <reaction evidence="6 7">
        <text>L-threonylcarbamoyladenylate + adenosine(37) in tRNA = N(6)-L-threonylcarbamoyladenosine(37) in tRNA + AMP + H(+)</text>
        <dbReference type="Rhea" id="RHEA:37059"/>
        <dbReference type="Rhea" id="RHEA-COMP:10162"/>
        <dbReference type="Rhea" id="RHEA-COMP:10163"/>
        <dbReference type="ChEBI" id="CHEBI:15378"/>
        <dbReference type="ChEBI" id="CHEBI:73682"/>
        <dbReference type="ChEBI" id="CHEBI:74411"/>
        <dbReference type="ChEBI" id="CHEBI:74418"/>
        <dbReference type="ChEBI" id="CHEBI:456215"/>
        <dbReference type="EC" id="2.3.1.234"/>
    </reaction>
</comment>
<keyword evidence="11" id="KW-1185">Reference proteome</keyword>
<dbReference type="Pfam" id="PF00814">
    <property type="entry name" value="TsaD"/>
    <property type="match status" value="1"/>
</dbReference>
<keyword evidence="5 7" id="KW-0012">Acyltransferase</keyword>
<proteinExistence type="inferred from homology"/>
<evidence type="ECO:0000256" key="5">
    <source>
        <dbReference type="ARBA" id="ARBA00023315"/>
    </source>
</evidence>
<gene>
    <name evidence="10" type="ORF">SARC_11290</name>
</gene>
<dbReference type="Proteomes" id="UP000054560">
    <property type="component" value="Unassembled WGS sequence"/>
</dbReference>
<evidence type="ECO:0000313" key="10">
    <source>
        <dbReference type="EMBL" id="KNC76201.1"/>
    </source>
</evidence>
<dbReference type="Gene3D" id="3.30.420.40">
    <property type="match status" value="2"/>
</dbReference>
<dbReference type="InterPro" id="IPR000905">
    <property type="entry name" value="Gcp-like_dom"/>
</dbReference>